<evidence type="ECO:0000256" key="8">
    <source>
        <dbReference type="ARBA" id="ARBA00022989"/>
    </source>
</evidence>
<comment type="pathway">
    <text evidence="3">Sphingolipid metabolism.</text>
</comment>
<dbReference type="Gene3D" id="3.90.550.10">
    <property type="entry name" value="Spore Coat Polysaccharide Biosynthesis Protein SpsA, Chain A"/>
    <property type="match status" value="1"/>
</dbReference>
<comment type="pathway">
    <text evidence="2">Lipid metabolism; sphingolipid metabolism.</text>
</comment>
<keyword evidence="11" id="KW-1185">Reference proteome</keyword>
<protein>
    <submittedName>
        <fullName evidence="10">Rhamnosyltransferase WbbL</fullName>
        <ecNumber evidence="10">2.4.1.-</ecNumber>
    </submittedName>
</protein>
<evidence type="ECO:0000256" key="5">
    <source>
        <dbReference type="ARBA" id="ARBA00022676"/>
    </source>
</evidence>
<comment type="caution">
    <text evidence="10">The sequence shown here is derived from an EMBL/GenBank/DDBJ whole genome shotgun (WGS) entry which is preliminary data.</text>
</comment>
<comment type="subcellular location">
    <subcellularLocation>
        <location evidence="1">Membrane</location>
        <topology evidence="1">Multi-pass membrane protein</topology>
    </subcellularLocation>
</comment>
<evidence type="ECO:0000256" key="6">
    <source>
        <dbReference type="ARBA" id="ARBA00022679"/>
    </source>
</evidence>
<name>A0A149VZJ9_9PROT</name>
<dbReference type="EMBL" id="LRRD01000012">
    <property type="protein sequence ID" value="KXW58659.1"/>
    <property type="molecule type" value="Genomic_DNA"/>
</dbReference>
<dbReference type="PATRIC" id="fig|1789004.3.peg.848"/>
<gene>
    <name evidence="10" type="primary">wbbL_1</name>
    <name evidence="10" type="ORF">FEMY_08370</name>
</gene>
<dbReference type="PANTHER" id="PTHR43179:SF12">
    <property type="entry name" value="GALACTOFURANOSYLTRANSFERASE GLFT2"/>
    <property type="match status" value="1"/>
</dbReference>
<organism evidence="10 11">
    <name type="scientific">Ferrovum myxofaciens</name>
    <dbReference type="NCBI Taxonomy" id="416213"/>
    <lineage>
        <taxon>Bacteria</taxon>
        <taxon>Pseudomonadati</taxon>
        <taxon>Pseudomonadota</taxon>
        <taxon>Betaproteobacteria</taxon>
        <taxon>Ferrovales</taxon>
        <taxon>Ferrovaceae</taxon>
        <taxon>Ferrovum</taxon>
    </lineage>
</organism>
<dbReference type="InterPro" id="IPR025993">
    <property type="entry name" value="Ceramide_glucosylTrfase"/>
</dbReference>
<comment type="similarity">
    <text evidence="4">Belongs to the glycosyltransferase 2 family.</text>
</comment>
<evidence type="ECO:0000256" key="4">
    <source>
        <dbReference type="ARBA" id="ARBA00006739"/>
    </source>
</evidence>
<dbReference type="PANTHER" id="PTHR43179">
    <property type="entry name" value="RHAMNOSYLTRANSFERASE WBBL"/>
    <property type="match status" value="1"/>
</dbReference>
<dbReference type="Proteomes" id="UP000075653">
    <property type="component" value="Unassembled WGS sequence"/>
</dbReference>
<reference evidence="10 11" key="1">
    <citation type="submission" date="2016-01" db="EMBL/GenBank/DDBJ databases">
        <title>Genome sequence of the acidophilic iron oxidising Ferrovum strain Z-31.</title>
        <authorList>
            <person name="Poehlein A."/>
            <person name="Ullrich S.R."/>
            <person name="Schloemann M."/>
            <person name="Muehling M."/>
            <person name="Daniel R."/>
        </authorList>
    </citation>
    <scope>NUCLEOTIDE SEQUENCE [LARGE SCALE GENOMIC DNA]</scope>
    <source>
        <strain evidence="10 11">Z-31</strain>
    </source>
</reference>
<dbReference type="EC" id="2.4.1.-" evidence="10"/>
<dbReference type="GO" id="GO:0016757">
    <property type="term" value="F:glycosyltransferase activity"/>
    <property type="evidence" value="ECO:0007669"/>
    <property type="project" value="UniProtKB-KW"/>
</dbReference>
<evidence type="ECO:0000256" key="7">
    <source>
        <dbReference type="ARBA" id="ARBA00022692"/>
    </source>
</evidence>
<dbReference type="SUPFAM" id="SSF53448">
    <property type="entry name" value="Nucleotide-diphospho-sugar transferases"/>
    <property type="match status" value="1"/>
</dbReference>
<dbReference type="AlphaFoldDB" id="A0A149VZJ9"/>
<evidence type="ECO:0000256" key="1">
    <source>
        <dbReference type="ARBA" id="ARBA00004141"/>
    </source>
</evidence>
<dbReference type="InterPro" id="IPR029044">
    <property type="entry name" value="Nucleotide-diphossugar_trans"/>
</dbReference>
<evidence type="ECO:0000313" key="11">
    <source>
        <dbReference type="Proteomes" id="UP000075653"/>
    </source>
</evidence>
<dbReference type="STRING" id="1789004.FEMY_08370"/>
<keyword evidence="6 10" id="KW-0808">Transferase</keyword>
<evidence type="ECO:0000256" key="9">
    <source>
        <dbReference type="ARBA" id="ARBA00023136"/>
    </source>
</evidence>
<keyword evidence="8" id="KW-1133">Transmembrane helix</keyword>
<accession>A0A149VZJ9</accession>
<keyword evidence="7" id="KW-0812">Transmembrane</keyword>
<proteinExistence type="inferred from homology"/>
<dbReference type="Pfam" id="PF13506">
    <property type="entry name" value="Glyco_transf_21"/>
    <property type="match status" value="1"/>
</dbReference>
<dbReference type="RefSeq" id="WP_062187756.1">
    <property type="nucleotide sequence ID" value="NZ_LRRD01000012.1"/>
</dbReference>
<keyword evidence="5 10" id="KW-0328">Glycosyltransferase</keyword>
<evidence type="ECO:0000256" key="3">
    <source>
        <dbReference type="ARBA" id="ARBA00004991"/>
    </source>
</evidence>
<evidence type="ECO:0000256" key="2">
    <source>
        <dbReference type="ARBA" id="ARBA00004760"/>
    </source>
</evidence>
<sequence>MTDPRPPKIVVSIVSHRQASLVQTLLGDLAQHAPDVAICLTANLPEPPPTALLPFTLLTNPHPKGFGENHNAAFQHCDADFFCVLNPDIRLTTNPFPALLDCLSDPQVGLVVPQVTTVQGIPEDNARHFPTLAGLVKKVFGLSDGRIHAPENSPIPIDWAAGMFLMFRADAFRAIRGFDENFFLYYEDVDICVRLWAQHWQVRLCPQTSVIHNAQRDSRRKLRYTLWHLSSMARYFFKYGLLKAPTR</sequence>
<evidence type="ECO:0000313" key="10">
    <source>
        <dbReference type="EMBL" id="KXW58659.1"/>
    </source>
</evidence>
<keyword evidence="9" id="KW-0472">Membrane</keyword>